<dbReference type="RefSeq" id="WP_126037338.1">
    <property type="nucleotide sequence ID" value="NZ_CP022298.1"/>
</dbReference>
<dbReference type="PANTHER" id="PTHR28152:SF1">
    <property type="entry name" value="HYDROXYACYL-THIOESTER DEHYDRATASE TYPE 2, MITOCHONDRIAL"/>
    <property type="match status" value="1"/>
</dbReference>
<accession>A0A3Q8XEV3</accession>
<dbReference type="GO" id="GO:0019171">
    <property type="term" value="F:(3R)-hydroxyacyl-[acyl-carrier-protein] dehydratase activity"/>
    <property type="evidence" value="ECO:0007669"/>
    <property type="project" value="TreeGrafter"/>
</dbReference>
<dbReference type="InterPro" id="IPR052741">
    <property type="entry name" value="Mitochondrial_HTD2"/>
</dbReference>
<gene>
    <name evidence="2" type="ORF">CFH90_11945</name>
</gene>
<evidence type="ECO:0000313" key="3">
    <source>
        <dbReference type="Proteomes" id="UP000276980"/>
    </source>
</evidence>
<evidence type="ECO:0000313" key="2">
    <source>
        <dbReference type="EMBL" id="AZN64706.1"/>
    </source>
</evidence>
<organism evidence="2 3">
    <name type="scientific">Acinetobacter johnsonii</name>
    <dbReference type="NCBI Taxonomy" id="40214"/>
    <lineage>
        <taxon>Bacteria</taxon>
        <taxon>Pseudomonadati</taxon>
        <taxon>Pseudomonadota</taxon>
        <taxon>Gammaproteobacteria</taxon>
        <taxon>Moraxellales</taxon>
        <taxon>Moraxellaceae</taxon>
        <taxon>Acinetobacter</taxon>
    </lineage>
</organism>
<dbReference type="AlphaFoldDB" id="A0A3Q8XEV3"/>
<evidence type="ECO:0000259" key="1">
    <source>
        <dbReference type="Pfam" id="PF13452"/>
    </source>
</evidence>
<dbReference type="Gene3D" id="3.10.129.10">
    <property type="entry name" value="Hotdog Thioesterase"/>
    <property type="match status" value="2"/>
</dbReference>
<dbReference type="InterPro" id="IPR029069">
    <property type="entry name" value="HotDog_dom_sf"/>
</dbReference>
<dbReference type="PANTHER" id="PTHR28152">
    <property type="entry name" value="HYDROXYACYL-THIOESTER DEHYDRATASE TYPE 2, MITOCHONDRIAL"/>
    <property type="match status" value="1"/>
</dbReference>
<name>A0A3Q8XEV3_ACIJO</name>
<feature type="domain" description="FAS1-like dehydratase" evidence="1">
    <location>
        <begin position="69"/>
        <end position="133"/>
    </location>
</feature>
<dbReference type="EMBL" id="CP022298">
    <property type="protein sequence ID" value="AZN64706.1"/>
    <property type="molecule type" value="Genomic_DNA"/>
</dbReference>
<proteinExistence type="predicted"/>
<dbReference type="Proteomes" id="UP000276980">
    <property type="component" value="Chromosome"/>
</dbReference>
<protein>
    <recommendedName>
        <fullName evidence="1">FAS1-like dehydratase domain-containing protein</fullName>
    </recommendedName>
</protein>
<dbReference type="SUPFAM" id="SSF54637">
    <property type="entry name" value="Thioesterase/thiol ester dehydrase-isomerase"/>
    <property type="match status" value="1"/>
</dbReference>
<sequence length="280" mass="32575">MQNFAEWIGNKQISEDRCEQRSVQMLQALFNKKDLTVKETPHLFHWMNFPHVVDQSEIATDGHPKKGDFLPPIPFPRRMWAGSRLEFIKPIIVGQYLRRVSEIADIQFKQGKTTDLYFVTVNHAIYANDELVIKEQQDIVYKPDTDTNQKMSVSKTSVASPQLNYSFKQQYTLDTTALFRYSALTFNGHKIHYDRPYATQVEGYPGLVVHGPLLATLLMQTLQDKYPEKVIKKFEFRALKPVFDFNEFYICGDVQEQTAELWIEHIDGQIAMKAKVTFQE</sequence>
<reference evidence="2 3" key="1">
    <citation type="submission" date="2017-06" db="EMBL/GenBank/DDBJ databases">
        <title>Complete Genome Sequence of the Carbazole-Degrading Bacterium Acinetobacter johnsonii IC001.</title>
        <authorList>
            <person name="Vejarano F."/>
            <person name="Suzuki-Minakuchi C."/>
            <person name="Ohtsubo Y."/>
            <person name="Tsuda M."/>
            <person name="Okada K."/>
            <person name="Nojiri H."/>
        </authorList>
    </citation>
    <scope>NUCLEOTIDE SEQUENCE [LARGE SCALE GENOMIC DNA]</scope>
    <source>
        <strain evidence="2 3">IC001</strain>
    </source>
</reference>
<dbReference type="InterPro" id="IPR039569">
    <property type="entry name" value="FAS1-like_DH_region"/>
</dbReference>
<dbReference type="Pfam" id="PF13452">
    <property type="entry name" value="FAS1_DH_region"/>
    <property type="match status" value="1"/>
</dbReference>